<dbReference type="InterPro" id="IPR006061">
    <property type="entry name" value="SBP_1_CS"/>
</dbReference>
<comment type="subcellular location">
    <subcellularLocation>
        <location evidence="1">Cell envelope</location>
    </subcellularLocation>
</comment>
<feature type="signal peptide" evidence="6">
    <location>
        <begin position="1"/>
        <end position="25"/>
    </location>
</feature>
<dbReference type="InterPro" id="IPR006059">
    <property type="entry name" value="SBP"/>
</dbReference>
<dbReference type="OrthoDB" id="2522985at2"/>
<dbReference type="EMBL" id="VDCQ01000034">
    <property type="protein sequence ID" value="TNJ64069.1"/>
    <property type="molecule type" value="Genomic_DNA"/>
</dbReference>
<dbReference type="GO" id="GO:0030313">
    <property type="term" value="C:cell envelope"/>
    <property type="evidence" value="ECO:0007669"/>
    <property type="project" value="UniProtKB-SubCell"/>
</dbReference>
<comment type="similarity">
    <text evidence="2">Belongs to the bacterial solute-binding protein 1 family.</text>
</comment>
<keyword evidence="8" id="KW-1185">Reference proteome</keyword>
<evidence type="ECO:0000256" key="6">
    <source>
        <dbReference type="SAM" id="SignalP"/>
    </source>
</evidence>
<keyword evidence="4 6" id="KW-0732">Signal</keyword>
<dbReference type="Pfam" id="PF01547">
    <property type="entry name" value="SBP_bac_1"/>
    <property type="match status" value="1"/>
</dbReference>
<protein>
    <submittedName>
        <fullName evidence="7">Extracellular solute-binding protein</fullName>
    </submittedName>
</protein>
<dbReference type="Gene3D" id="3.40.190.10">
    <property type="entry name" value="Periplasmic binding protein-like II"/>
    <property type="match status" value="1"/>
</dbReference>
<proteinExistence type="inferred from homology"/>
<evidence type="ECO:0000256" key="1">
    <source>
        <dbReference type="ARBA" id="ARBA00004196"/>
    </source>
</evidence>
<dbReference type="PANTHER" id="PTHR43649:SF31">
    <property type="entry name" value="SN-GLYCEROL-3-PHOSPHATE-BINDING PERIPLASMIC PROTEIN UGPB"/>
    <property type="match status" value="1"/>
</dbReference>
<evidence type="ECO:0000313" key="7">
    <source>
        <dbReference type="EMBL" id="TNJ64069.1"/>
    </source>
</evidence>
<dbReference type="SUPFAM" id="SSF53850">
    <property type="entry name" value="Periplasmic binding protein-like II"/>
    <property type="match status" value="1"/>
</dbReference>
<dbReference type="InterPro" id="IPR050490">
    <property type="entry name" value="Bact_solute-bd_prot1"/>
</dbReference>
<dbReference type="PROSITE" id="PS51257">
    <property type="entry name" value="PROKAR_LIPOPROTEIN"/>
    <property type="match status" value="1"/>
</dbReference>
<name>A0A5C4T728_9BACL</name>
<gene>
    <name evidence="7" type="ORF">FE784_22480</name>
</gene>
<dbReference type="PANTHER" id="PTHR43649">
    <property type="entry name" value="ARABINOSE-BINDING PROTEIN-RELATED"/>
    <property type="match status" value="1"/>
</dbReference>
<evidence type="ECO:0000256" key="4">
    <source>
        <dbReference type="ARBA" id="ARBA00022729"/>
    </source>
</evidence>
<keyword evidence="5" id="KW-0574">Periplasm</keyword>
<evidence type="ECO:0000313" key="8">
    <source>
        <dbReference type="Proteomes" id="UP000307943"/>
    </source>
</evidence>
<organism evidence="7 8">
    <name type="scientific">Paenibacillus hemerocallicola</name>
    <dbReference type="NCBI Taxonomy" id="1172614"/>
    <lineage>
        <taxon>Bacteria</taxon>
        <taxon>Bacillati</taxon>
        <taxon>Bacillota</taxon>
        <taxon>Bacilli</taxon>
        <taxon>Bacillales</taxon>
        <taxon>Paenibacillaceae</taxon>
        <taxon>Paenibacillus</taxon>
    </lineage>
</organism>
<dbReference type="PROSITE" id="PS01037">
    <property type="entry name" value="SBP_BACTERIAL_1"/>
    <property type="match status" value="1"/>
</dbReference>
<evidence type="ECO:0000256" key="3">
    <source>
        <dbReference type="ARBA" id="ARBA00022448"/>
    </source>
</evidence>
<reference evidence="7 8" key="1">
    <citation type="submission" date="2019-05" db="EMBL/GenBank/DDBJ databases">
        <title>We sequenced the genome of Paenibacillus hemerocallicola KCTC 33185 for further insight into its adaptation and study the phylogeny of Paenibacillus.</title>
        <authorList>
            <person name="Narsing Rao M.P."/>
        </authorList>
    </citation>
    <scope>NUCLEOTIDE SEQUENCE [LARGE SCALE GENOMIC DNA]</scope>
    <source>
        <strain evidence="7 8">KCTC 33185</strain>
    </source>
</reference>
<evidence type="ECO:0000256" key="2">
    <source>
        <dbReference type="ARBA" id="ARBA00008520"/>
    </source>
</evidence>
<dbReference type="Proteomes" id="UP000307943">
    <property type="component" value="Unassembled WGS sequence"/>
</dbReference>
<evidence type="ECO:0000256" key="5">
    <source>
        <dbReference type="ARBA" id="ARBA00022764"/>
    </source>
</evidence>
<accession>A0A5C4T728</accession>
<keyword evidence="3" id="KW-0813">Transport</keyword>
<dbReference type="RefSeq" id="WP_139604473.1">
    <property type="nucleotide sequence ID" value="NZ_VDCQ01000034.1"/>
</dbReference>
<comment type="caution">
    <text evidence="7">The sequence shown here is derived from an EMBL/GenBank/DDBJ whole genome shotgun (WGS) entry which is preliminary data.</text>
</comment>
<feature type="chain" id="PRO_5038686241" evidence="6">
    <location>
        <begin position="26"/>
        <end position="442"/>
    </location>
</feature>
<dbReference type="AlphaFoldDB" id="A0A5C4T728"/>
<dbReference type="GO" id="GO:0055085">
    <property type="term" value="P:transmembrane transport"/>
    <property type="evidence" value="ECO:0007669"/>
    <property type="project" value="InterPro"/>
</dbReference>
<sequence>MKTHLWKTSVVGMTAVALISACSSSGGGTTANHTETPATVKDFYNESGEIVIQDMAGGSEETFNKSYGEFIKKKFPNLKVAFVQSKTGSTLQDLTASGSNVDIVYASMETISSPLLGAGQQFDMTESIKKHGVDLAKFEQTTIDAVKSMGEGKIYYLPVTTMVQVLFYNKGIFDKLGVPYPKDGMTWDEAKELNTKLTRNYGGINYMGISASPNHILRMNQMSVPFYDPKTRTPLLMDERWKTALETYFIQHVSSNYKAFSEAKKKLPYYTEMTATQELAMMVFNSQFPFDGPQYVKDIDWDLVALPVFKDKPKQGSQASPRMFAITNGAKNKDMAMEVIKYLTSVEMQTEFSKQGYMTVLNDDNVKQLIGSGSAFSNKNWKAVYYNTIAPKSYQSIYDGDIMQKYLTPNVLKIVTGEMDINTALRNAQEQAEKFIETQQKK</sequence>